<accession>A0AB39JDD9</accession>
<proteinExistence type="predicted"/>
<protein>
    <submittedName>
        <fullName evidence="2">Uncharacterized protein</fullName>
    </submittedName>
</protein>
<name>A0AB39JDD9_9VIRU</name>
<reference evidence="2" key="1">
    <citation type="submission" date="2024-03" db="EMBL/GenBank/DDBJ databases">
        <title>Eukaryotic viruses encode the ribosomal protein eL40.</title>
        <authorList>
            <person name="Thomy J."/>
            <person name="Schvarcz C.R."/>
            <person name="McBeain K.A."/>
            <person name="Edwards K.F."/>
            <person name="Steward G.F."/>
        </authorList>
    </citation>
    <scope>NUCLEOTIDE SEQUENCE</scope>
    <source>
        <strain evidence="2">FloV-SA2</strain>
    </source>
</reference>
<feature type="region of interest" description="Disordered" evidence="1">
    <location>
        <begin position="1"/>
        <end position="31"/>
    </location>
</feature>
<dbReference type="EMBL" id="PP542043">
    <property type="protein sequence ID" value="XDO01895.1"/>
    <property type="molecule type" value="Genomic_DNA"/>
</dbReference>
<organism evidence="2">
    <name type="scientific">Florenciella sp. virus SA2</name>
    <dbReference type="NCBI Taxonomy" id="3240092"/>
    <lineage>
        <taxon>Viruses</taxon>
    </lineage>
</organism>
<sequence>MPKKKVKNGNSKKKIKKVKKQSSKKKNIRWC</sequence>
<evidence type="ECO:0000313" key="2">
    <source>
        <dbReference type="EMBL" id="XDO01895.1"/>
    </source>
</evidence>
<evidence type="ECO:0000256" key="1">
    <source>
        <dbReference type="SAM" id="MobiDB-lite"/>
    </source>
</evidence>
<gene>
    <name evidence="2" type="ORF">FloV-SA2_00072</name>
</gene>